<dbReference type="EMBL" id="CP002039">
    <property type="protein sequence ID" value="ADJ64383.1"/>
    <property type="molecule type" value="Genomic_DNA"/>
</dbReference>
<accession>D8IZP3</accession>
<dbReference type="PANTHER" id="PTHR30289:SF1">
    <property type="entry name" value="PEBP (PHOSPHATIDYLETHANOLAMINE-BINDING PROTEIN) FAMILY PROTEIN"/>
    <property type="match status" value="1"/>
</dbReference>
<dbReference type="Pfam" id="PF01161">
    <property type="entry name" value="PBP"/>
    <property type="match status" value="1"/>
</dbReference>
<evidence type="ECO:0000256" key="1">
    <source>
        <dbReference type="SAM" id="SignalP"/>
    </source>
</evidence>
<evidence type="ECO:0000313" key="2">
    <source>
        <dbReference type="EMBL" id="ADJ64383.1"/>
    </source>
</evidence>
<dbReference type="NCBIfam" id="TIGR00481">
    <property type="entry name" value="YbhB/YbcL family Raf kinase inhibitor-like protein"/>
    <property type="match status" value="1"/>
</dbReference>
<proteinExistence type="predicted"/>
<dbReference type="Proteomes" id="UP000000329">
    <property type="component" value="Chromosome"/>
</dbReference>
<dbReference type="RefSeq" id="WP_013234856.1">
    <property type="nucleotide sequence ID" value="NC_014323.1"/>
</dbReference>
<dbReference type="PANTHER" id="PTHR30289">
    <property type="entry name" value="UNCHARACTERIZED PROTEIN YBCL-RELATED"/>
    <property type="match status" value="1"/>
</dbReference>
<organism evidence="2 3">
    <name type="scientific">Herbaspirillum seropedicae (strain SmR1)</name>
    <dbReference type="NCBI Taxonomy" id="757424"/>
    <lineage>
        <taxon>Bacteria</taxon>
        <taxon>Pseudomonadati</taxon>
        <taxon>Pseudomonadota</taxon>
        <taxon>Betaproteobacteria</taxon>
        <taxon>Burkholderiales</taxon>
        <taxon>Oxalobacteraceae</taxon>
        <taxon>Herbaspirillum</taxon>
    </lineage>
</organism>
<name>D8IZP3_HERSS</name>
<dbReference type="OrthoDB" id="9770043at2"/>
<dbReference type="STRING" id="757424.Hsero_2891"/>
<dbReference type="AlphaFoldDB" id="D8IZP3"/>
<dbReference type="InterPro" id="IPR005247">
    <property type="entry name" value="YbhB_YbcL/LppC-like"/>
</dbReference>
<keyword evidence="3" id="KW-1185">Reference proteome</keyword>
<sequence>MTLIRPTLAAAALTFSALTLPAQAAEFTLTSSDIAEGQSLSIAQVFNGFGCIGLNKSPQLSWSGAPADTKSFAITVYDPDAPTGSGWWHWTVFNIPASVRSLPAGATAPGKGLPAGSIQGRTDFGSSGFGGACPPEGDKPHRYQFVVWALKTETLPLDAQASGAMLGFYLNAQALATAKLTAVYERQKPNVK</sequence>
<dbReference type="InterPro" id="IPR008914">
    <property type="entry name" value="PEBP"/>
</dbReference>
<reference evidence="2 3" key="1">
    <citation type="submission" date="2010-04" db="EMBL/GenBank/DDBJ databases">
        <title>The genome of Herbaspirillum seropedicae SmR1, an endophytic, nitrogen-fixing, plant-growth promoting beta-Proteobacteria.</title>
        <authorList>
            <person name="Pedrosa F.O."/>
            <person name="Monteiro R.A."/>
            <person name="Wassem R."/>
            <person name="Cruz L.M."/>
            <person name="Ayub R.A."/>
            <person name="Colauto N.B."/>
            <person name="Fernandez M.A."/>
            <person name="Fungaro M.H.P."/>
            <person name="Grisard E.C."/>
            <person name="Hungria M."/>
            <person name="Madeira H.M.F."/>
            <person name="Nodari R.O."/>
            <person name="Osaku C.A."/>
            <person name="Petzl-Erler M.L."/>
            <person name="Terenzi H."/>
            <person name="Vieira L.G.E."/>
            <person name="Almeida M.I.M."/>
            <person name="Alves L.R."/>
            <person name="Arantes O.M.N."/>
            <person name="Balsanelli E."/>
            <person name="Barcellos F.G."/>
            <person name="Baura V.A."/>
            <person name="Binde D.R."/>
            <person name="Campo R.J."/>
            <person name="Chubatsu L.S."/>
            <person name="Chueire L.M.O."/>
            <person name="Ciferri R.R."/>
            <person name="Correa L.C."/>
            <person name="da Conceicao Silva J.L."/>
            <person name="Dabul A.N.G."/>
            <person name="Dambros B.P."/>
            <person name="Faoro H."/>
            <person name="Favetti A."/>
            <person name="Friedermann G."/>
            <person name="Furlaneto M.C."/>
            <person name="Gasques L.S."/>
            <person name="Gimenes C.C.T."/>
            <person name="Gioppo N.M.R."/>
            <person name="Glienke-Blanco C."/>
            <person name="Godoy L.P."/>
            <person name="Guerra M.P."/>
            <person name="Karp S."/>
            <person name="Kava-Cordeiro V."/>
            <person name="Margarido V.P."/>
            <person name="Mathioni S.M."/>
            <person name="Menck-Soares M.A."/>
            <person name="Murace N.K."/>
            <person name="Nicolas M.F."/>
            <person name="Oliveira C.E.C."/>
            <person name="Pagnan N.A.B."/>
            <person name="Pamphile J.A."/>
            <person name="Patussi E.V."/>
            <person name="Pereira L.F.P."/>
            <person name="Pereira-Ferrari L."/>
            <person name="Pinto F.G.S."/>
            <person name="Precoma C."/>
            <person name="Prioli A.J."/>
            <person name="Prioli S.M.A.P."/>
            <person name="Raittz R.T."/>
            <person name="Ramos H.J.O."/>
            <person name="Ribeiro E.M.S.F."/>
            <person name="Rigo L.U."/>
            <person name="Rocha C.L.M.S.C."/>
            <person name="Rocha S.N."/>
            <person name="Santos K."/>
            <person name="Satori D."/>
            <person name="Silva A.G."/>
            <person name="Simao R.C.G."/>
            <person name="Soares M.A.M."/>
            <person name="Souza E.M."/>
            <person name="Steffens M.B.R."/>
            <person name="Steindel M."/>
            <person name="Tadra-Sfeir M.Z."/>
            <person name="Takahashi E.K."/>
            <person name="Torres R.A."/>
            <person name="Valle J.S."/>
            <person name="Vernal J.I."/>
            <person name="Vilas-Boas L.A."/>
            <person name="Watanabe M.A.E."/>
            <person name="Weiss V.A."/>
            <person name="Yates M.A."/>
            <person name="Souza E.M."/>
        </authorList>
    </citation>
    <scope>NUCLEOTIDE SEQUENCE [LARGE SCALE GENOMIC DNA]</scope>
    <source>
        <strain evidence="2 3">SmR1</strain>
    </source>
</reference>
<feature type="signal peptide" evidence="1">
    <location>
        <begin position="1"/>
        <end position="24"/>
    </location>
</feature>
<feature type="chain" id="PRO_5003115665" evidence="1">
    <location>
        <begin position="25"/>
        <end position="192"/>
    </location>
</feature>
<protein>
    <submittedName>
        <fullName evidence="2">Phospholipid-binding protein</fullName>
    </submittedName>
</protein>
<keyword evidence="1" id="KW-0732">Signal</keyword>
<dbReference type="HOGENOM" id="CLU_083918_2_0_4"/>
<dbReference type="NCBIfam" id="NF007330">
    <property type="entry name" value="PRK09818.1"/>
    <property type="match status" value="1"/>
</dbReference>
<dbReference type="eggNOG" id="COG1881">
    <property type="taxonomic scope" value="Bacteria"/>
</dbReference>
<dbReference type="SUPFAM" id="SSF49777">
    <property type="entry name" value="PEBP-like"/>
    <property type="match status" value="1"/>
</dbReference>
<gene>
    <name evidence="2" type="ordered locus">Hsero_2891</name>
</gene>
<dbReference type="Gene3D" id="3.90.280.10">
    <property type="entry name" value="PEBP-like"/>
    <property type="match status" value="1"/>
</dbReference>
<evidence type="ECO:0000313" key="3">
    <source>
        <dbReference type="Proteomes" id="UP000000329"/>
    </source>
</evidence>
<dbReference type="InterPro" id="IPR036610">
    <property type="entry name" value="PEBP-like_sf"/>
</dbReference>
<dbReference type="KEGG" id="hse:Hsero_2891"/>
<dbReference type="CDD" id="cd00865">
    <property type="entry name" value="PEBP_bact_arch"/>
    <property type="match status" value="1"/>
</dbReference>
<dbReference type="GeneID" id="29389648"/>